<dbReference type="Pfam" id="PF09851">
    <property type="entry name" value="SHOCT"/>
    <property type="match status" value="1"/>
</dbReference>
<keyword evidence="3" id="KW-1185">Reference proteome</keyword>
<dbReference type="EMBL" id="CP014782">
    <property type="protein sequence ID" value="AQS40252.1"/>
    <property type="molecule type" value="Genomic_DNA"/>
</dbReference>
<dbReference type="AlphaFoldDB" id="A0A1S6HXQ6"/>
<dbReference type="Proteomes" id="UP000189545">
    <property type="component" value="Chromosome"/>
</dbReference>
<organism evidence="2 3">
    <name type="scientific">Shewanella psychrophila</name>
    <dbReference type="NCBI Taxonomy" id="225848"/>
    <lineage>
        <taxon>Bacteria</taxon>
        <taxon>Pseudomonadati</taxon>
        <taxon>Pseudomonadota</taxon>
        <taxon>Gammaproteobacteria</taxon>
        <taxon>Alteromonadales</taxon>
        <taxon>Shewanellaceae</taxon>
        <taxon>Shewanella</taxon>
    </lineage>
</organism>
<dbReference type="OrthoDB" id="9133913at2"/>
<evidence type="ECO:0000259" key="1">
    <source>
        <dbReference type="Pfam" id="PF09851"/>
    </source>
</evidence>
<reference evidence="2 3" key="1">
    <citation type="submission" date="2016-03" db="EMBL/GenBank/DDBJ databases">
        <title>Complete genome sequence of Shewanella psychrophila WP2, a deep sea bacterium isolated from west Pacific sediment.</title>
        <authorList>
            <person name="Xu G."/>
            <person name="Jian H."/>
        </authorList>
    </citation>
    <scope>NUCLEOTIDE SEQUENCE [LARGE SCALE GENOMIC DNA]</scope>
    <source>
        <strain evidence="2 3">WP2</strain>
    </source>
</reference>
<protein>
    <submittedName>
        <fullName evidence="2">Short C-terminal domain</fullName>
    </submittedName>
</protein>
<proteinExistence type="predicted"/>
<dbReference type="RefSeq" id="WP_077755065.1">
    <property type="nucleotide sequence ID" value="NZ_CP014782.1"/>
</dbReference>
<name>A0A1S6HXQ6_9GAMM</name>
<sequence length="159" mass="17357">MNNKIFFSSMAFLIISGCSSTGVIPMSQDSYFIGKKDGSPGIGVSLSNKAEVYQEANAFCSQKSLEVLTLRETVAPAAPGRLGSTELHFRCVQPGGSAKPLVKDADKVVNVNSNVNVKPKDVNSTDMYTELKKLKELKDTGIITQEEFDIEKKEVLSRY</sequence>
<dbReference type="InterPro" id="IPR018649">
    <property type="entry name" value="SHOCT"/>
</dbReference>
<feature type="domain" description="SHOCT" evidence="1">
    <location>
        <begin position="129"/>
        <end position="156"/>
    </location>
</feature>
<accession>A0A1S6HXQ6</accession>
<dbReference type="KEGG" id="spsw:Sps_05183"/>
<evidence type="ECO:0000313" key="2">
    <source>
        <dbReference type="EMBL" id="AQS40252.1"/>
    </source>
</evidence>
<evidence type="ECO:0000313" key="3">
    <source>
        <dbReference type="Proteomes" id="UP000189545"/>
    </source>
</evidence>
<dbReference type="PROSITE" id="PS51257">
    <property type="entry name" value="PROKAR_LIPOPROTEIN"/>
    <property type="match status" value="1"/>
</dbReference>
<gene>
    <name evidence="2" type="ORF">Sps_05183</name>
</gene>